<evidence type="ECO:0000259" key="9">
    <source>
        <dbReference type="PROSITE" id="PS50113"/>
    </source>
</evidence>
<evidence type="ECO:0000256" key="2">
    <source>
        <dbReference type="ARBA" id="ARBA00012438"/>
    </source>
</evidence>
<name>A0A0J1D157_9BURK</name>
<dbReference type="InterPro" id="IPR003594">
    <property type="entry name" value="HATPase_dom"/>
</dbReference>
<dbReference type="PROSITE" id="PS50112">
    <property type="entry name" value="PAS"/>
    <property type="match status" value="3"/>
</dbReference>
<dbReference type="CDD" id="cd00082">
    <property type="entry name" value="HisKA"/>
    <property type="match status" value="1"/>
</dbReference>
<evidence type="ECO:0000256" key="1">
    <source>
        <dbReference type="ARBA" id="ARBA00000085"/>
    </source>
</evidence>
<sequence>MLTVLIPRSSRVVALSVAIAGASGVAGLLEPITGCLSLVLVVLFTHFFGRSFGRLAAGFASLGIAGVMLASNHPPLASSAIIRCAVAIAAAWLCAGLVSRRRRQPGSTATLKDDPFDLPIDQLSRNIWPRTGDGELENEEEQLRQRTQTLQSISSLFPGQLWTALPDGSAEYLSPSLFEYTGIKEAHKCDSFRAAIHPDDLQANDRYWDALRGGIDPEELEFRLRRSDGEYRWFLCRVKAIRSDSGRLLRWVGVSWDIHDRKTAESLLRTEEETYRRIVDSVPACVCVGGPTGELVYVNKVGVAALGRLMEEIVGDGWMACIHPDDVQAARQQWKACIAACKPVDLAVRMRQHDGVYRWQHLLAEPSRCSNGDVINWYLIGIEIEETIKAQQALAASEREARELLDRLPGRFATRTADDFDFVNQQILEETGTTLKGMQNLGFLRFIHPDDRDRVKEGYLRSVREKSTYDTTYRWADSDSDYRWRHSRSVPYFNDDGSVYKWYAVNMDIDDLYKSKEVIREREVQLNWLAETVPSLLWRTDSHGRLEYVNKRTEDYTGLRLDDLIANGWLHLVHPDDSASTIEAWRDSLDSGRPYDSVLRLRSTDNTYRWFQCKGTPMRDAHGDIVNWYGLSTDIHERQLVQEALRKEELNLRRLVDALPAMIWRATPQGDVDRWNRQMLTFMGESGGKFDKEMLLNRIPEAERIRVRSRWRRAVQEGASYEDTYQVTGADGKLHWYLARGEPFRDESGQILHWYGVGTDINDLKQTEAVLEQREYQLRELIETIPAMLWCNDRQGRLTYINRKTSEFVGLGISQLADSGYQKTFHPDDLDSLLHAWRHALETGEPYNHVARLRGKDGAYRWYQHTAEAMRDSGGNIVQWYGLSLDIDEPKRAEDRLRHTQAELARATQIATVAELSASIAHELNQPLTSVIANAQACKRWLAASPPNLTEARASVESVVRDARSADETMQSIRALFKRQSFQKRKRNVKDMVLGAVRLLREDETRRTADLDFDLPDGLPPVFVDQIQIQQVLLNLITNGIEATENSGRIPKILITASPLDDRSVLIEVIDNGSGIAGGDSIFDAFVTTKSKGMGIGLAVSRSIIEAHEGRLTASNNEGYGATFSVVLPVLPVQIFQQQVGAK</sequence>
<keyword evidence="3" id="KW-0597">Phosphoprotein</keyword>
<evidence type="ECO:0000259" key="7">
    <source>
        <dbReference type="PROSITE" id="PS50109"/>
    </source>
</evidence>
<dbReference type="InterPro" id="IPR005467">
    <property type="entry name" value="His_kinase_dom"/>
</dbReference>
<evidence type="ECO:0000256" key="3">
    <source>
        <dbReference type="ARBA" id="ARBA00022553"/>
    </source>
</evidence>
<dbReference type="InterPro" id="IPR052162">
    <property type="entry name" value="Sensor_kinase/Photoreceptor"/>
</dbReference>
<dbReference type="NCBIfam" id="TIGR00229">
    <property type="entry name" value="sensory_box"/>
    <property type="match status" value="5"/>
</dbReference>
<dbReference type="PRINTS" id="PR00344">
    <property type="entry name" value="BCTRLSENSOR"/>
</dbReference>
<feature type="transmembrane region" description="Helical" evidence="6">
    <location>
        <begin position="12"/>
        <end position="45"/>
    </location>
</feature>
<dbReference type="PROSITE" id="PS50113">
    <property type="entry name" value="PAC"/>
    <property type="match status" value="6"/>
</dbReference>
<dbReference type="SMART" id="SM00091">
    <property type="entry name" value="PAS"/>
    <property type="match status" value="6"/>
</dbReference>
<dbReference type="InterPro" id="IPR000014">
    <property type="entry name" value="PAS"/>
</dbReference>
<dbReference type="InterPro" id="IPR000700">
    <property type="entry name" value="PAS-assoc_C"/>
</dbReference>
<feature type="domain" description="PAS" evidence="8">
    <location>
        <begin position="774"/>
        <end position="844"/>
    </location>
</feature>
<feature type="domain" description="PAC" evidence="9">
    <location>
        <begin position="344"/>
        <end position="396"/>
    </location>
</feature>
<dbReference type="GO" id="GO:0000155">
    <property type="term" value="F:phosphorelay sensor kinase activity"/>
    <property type="evidence" value="ECO:0007669"/>
    <property type="project" value="InterPro"/>
</dbReference>
<dbReference type="Pfam" id="PF00512">
    <property type="entry name" value="HisKA"/>
    <property type="match status" value="1"/>
</dbReference>
<evidence type="ECO:0000256" key="6">
    <source>
        <dbReference type="SAM" id="Phobius"/>
    </source>
</evidence>
<feature type="domain" description="PAC" evidence="9">
    <location>
        <begin position="218"/>
        <end position="270"/>
    </location>
</feature>
<dbReference type="SMART" id="SM00387">
    <property type="entry name" value="HATPase_c"/>
    <property type="match status" value="1"/>
</dbReference>
<dbReference type="EC" id="2.7.13.3" evidence="2"/>
<dbReference type="InterPro" id="IPR004358">
    <property type="entry name" value="Sig_transdc_His_kin-like_C"/>
</dbReference>
<dbReference type="PANTHER" id="PTHR43304">
    <property type="entry name" value="PHYTOCHROME-LIKE PROTEIN CPH1"/>
    <property type="match status" value="1"/>
</dbReference>
<feature type="domain" description="Histidine kinase" evidence="7">
    <location>
        <begin position="919"/>
        <end position="1132"/>
    </location>
</feature>
<protein>
    <recommendedName>
        <fullName evidence="2">histidine kinase</fullName>
        <ecNumber evidence="2">2.7.13.3</ecNumber>
    </recommendedName>
</protein>
<accession>A0A0J1D157</accession>
<comment type="catalytic activity">
    <reaction evidence="1">
        <text>ATP + protein L-histidine = ADP + protein N-phospho-L-histidine.</text>
        <dbReference type="EC" id="2.7.13.3"/>
    </reaction>
</comment>
<keyword evidence="6" id="KW-1133">Transmembrane helix</keyword>
<organism evidence="10 11">
    <name type="scientific">Caballeronia mineralivorans PML1(12)</name>
    <dbReference type="NCBI Taxonomy" id="908627"/>
    <lineage>
        <taxon>Bacteria</taxon>
        <taxon>Pseudomonadati</taxon>
        <taxon>Pseudomonadota</taxon>
        <taxon>Betaproteobacteria</taxon>
        <taxon>Burkholderiales</taxon>
        <taxon>Burkholderiaceae</taxon>
        <taxon>Caballeronia</taxon>
    </lineage>
</organism>
<dbReference type="InterPro" id="IPR035965">
    <property type="entry name" value="PAS-like_dom_sf"/>
</dbReference>
<dbReference type="InterPro" id="IPR013655">
    <property type="entry name" value="PAS_fold_3"/>
</dbReference>
<dbReference type="Pfam" id="PF08447">
    <property type="entry name" value="PAS_3"/>
    <property type="match status" value="6"/>
</dbReference>
<dbReference type="AlphaFoldDB" id="A0A0J1D157"/>
<evidence type="ECO:0000259" key="8">
    <source>
        <dbReference type="PROSITE" id="PS50112"/>
    </source>
</evidence>
<dbReference type="EMBL" id="AEJF01000068">
    <property type="protein sequence ID" value="KLU26492.1"/>
    <property type="molecule type" value="Genomic_DNA"/>
</dbReference>
<dbReference type="FunFam" id="3.30.450.20:FF:000099">
    <property type="entry name" value="Sensory box sensor histidine kinase"/>
    <property type="match status" value="2"/>
</dbReference>
<evidence type="ECO:0000256" key="4">
    <source>
        <dbReference type="ARBA" id="ARBA00022679"/>
    </source>
</evidence>
<gene>
    <name evidence="10" type="ORF">EOS_09150</name>
</gene>
<evidence type="ECO:0000256" key="5">
    <source>
        <dbReference type="ARBA" id="ARBA00022777"/>
    </source>
</evidence>
<dbReference type="Gene3D" id="3.30.565.10">
    <property type="entry name" value="Histidine kinase-like ATPase, C-terminal domain"/>
    <property type="match status" value="1"/>
</dbReference>
<dbReference type="InterPro" id="IPR003661">
    <property type="entry name" value="HisK_dim/P_dom"/>
</dbReference>
<keyword evidence="6" id="KW-0472">Membrane</keyword>
<dbReference type="SUPFAM" id="SSF55874">
    <property type="entry name" value="ATPase domain of HSP90 chaperone/DNA topoisomerase II/histidine kinase"/>
    <property type="match status" value="1"/>
</dbReference>
<feature type="domain" description="PAS" evidence="8">
    <location>
        <begin position="271"/>
        <end position="332"/>
    </location>
</feature>
<dbReference type="Pfam" id="PF02518">
    <property type="entry name" value="HATPase_c"/>
    <property type="match status" value="1"/>
</dbReference>
<dbReference type="InterPro" id="IPR036890">
    <property type="entry name" value="HATPase_C_sf"/>
</dbReference>
<keyword evidence="6" id="KW-0812">Transmembrane</keyword>
<feature type="domain" description="PAC" evidence="9">
    <location>
        <begin position="469"/>
        <end position="521"/>
    </location>
</feature>
<dbReference type="OrthoDB" id="8872837at2"/>
<dbReference type="Gene3D" id="1.10.287.130">
    <property type="match status" value="1"/>
</dbReference>
<keyword evidence="5" id="KW-0418">Kinase</keyword>
<dbReference type="Gene3D" id="3.30.450.20">
    <property type="entry name" value="PAS domain"/>
    <property type="match status" value="6"/>
</dbReference>
<dbReference type="SUPFAM" id="SSF47384">
    <property type="entry name" value="Homodimeric domain of signal transducing histidine kinase"/>
    <property type="match status" value="1"/>
</dbReference>
<dbReference type="RefSeq" id="WP_047846303.1">
    <property type="nucleotide sequence ID" value="NZ_AEJF01000068.1"/>
</dbReference>
<keyword evidence="11" id="KW-1185">Reference proteome</keyword>
<dbReference type="InterPro" id="IPR001610">
    <property type="entry name" value="PAC"/>
</dbReference>
<evidence type="ECO:0000313" key="11">
    <source>
        <dbReference type="Proteomes" id="UP000035963"/>
    </source>
</evidence>
<evidence type="ECO:0000313" key="10">
    <source>
        <dbReference type="EMBL" id="KLU26492.1"/>
    </source>
</evidence>
<proteinExistence type="predicted"/>
<comment type="caution">
    <text evidence="10">The sequence shown here is derived from an EMBL/GenBank/DDBJ whole genome shotgun (WGS) entry which is preliminary data.</text>
</comment>
<feature type="domain" description="PAC" evidence="9">
    <location>
        <begin position="595"/>
        <end position="647"/>
    </location>
</feature>
<dbReference type="PROSITE" id="PS50109">
    <property type="entry name" value="HIS_KIN"/>
    <property type="match status" value="1"/>
</dbReference>
<dbReference type="CDD" id="cd00130">
    <property type="entry name" value="PAS"/>
    <property type="match status" value="6"/>
</dbReference>
<dbReference type="SMART" id="SM00086">
    <property type="entry name" value="PAC"/>
    <property type="match status" value="6"/>
</dbReference>
<feature type="domain" description="PAC" evidence="9">
    <location>
        <begin position="721"/>
        <end position="773"/>
    </location>
</feature>
<dbReference type="SMART" id="SM00388">
    <property type="entry name" value="HisKA"/>
    <property type="match status" value="1"/>
</dbReference>
<feature type="domain" description="PAS" evidence="8">
    <location>
        <begin position="522"/>
        <end position="592"/>
    </location>
</feature>
<dbReference type="SUPFAM" id="SSF55785">
    <property type="entry name" value="PYP-like sensor domain (PAS domain)"/>
    <property type="match status" value="6"/>
</dbReference>
<feature type="domain" description="PAC" evidence="9">
    <location>
        <begin position="847"/>
        <end position="899"/>
    </location>
</feature>
<dbReference type="PATRIC" id="fig|908627.4.peg.2020"/>
<keyword evidence="4" id="KW-0808">Transferase</keyword>
<dbReference type="InterPro" id="IPR036097">
    <property type="entry name" value="HisK_dim/P_sf"/>
</dbReference>
<dbReference type="PANTHER" id="PTHR43304:SF1">
    <property type="entry name" value="PAC DOMAIN-CONTAINING PROTEIN"/>
    <property type="match status" value="1"/>
</dbReference>
<reference evidence="10 11" key="1">
    <citation type="journal article" date="2015" name="Genome Announc.">
        <title>Draft Genome Sequence of Burkholderia sp. Strain PML1(12), an Ectomycorrhizosphere-Inhabiting Bacterium with Effective Mineral-Weathering Ability.</title>
        <authorList>
            <person name="Uroz S."/>
            <person name="Oger P."/>
        </authorList>
    </citation>
    <scope>NUCLEOTIDE SEQUENCE [LARGE SCALE GENOMIC DNA]</scope>
    <source>
        <strain evidence="11">PML1(12)</strain>
    </source>
</reference>
<dbReference type="Proteomes" id="UP000035963">
    <property type="component" value="Unassembled WGS sequence"/>
</dbReference>